<dbReference type="AlphaFoldDB" id="A0A238VZH9"/>
<organism evidence="2 3">
    <name type="scientific">Actinoplanes regularis</name>
    <dbReference type="NCBI Taxonomy" id="52697"/>
    <lineage>
        <taxon>Bacteria</taxon>
        <taxon>Bacillati</taxon>
        <taxon>Actinomycetota</taxon>
        <taxon>Actinomycetes</taxon>
        <taxon>Micromonosporales</taxon>
        <taxon>Micromonosporaceae</taxon>
        <taxon>Actinoplanes</taxon>
    </lineage>
</organism>
<dbReference type="Pfam" id="PF00485">
    <property type="entry name" value="PRK"/>
    <property type="match status" value="1"/>
</dbReference>
<dbReference type="InterPro" id="IPR006083">
    <property type="entry name" value="PRK/URK"/>
</dbReference>
<evidence type="ECO:0000259" key="1">
    <source>
        <dbReference type="Pfam" id="PF00485"/>
    </source>
</evidence>
<feature type="domain" description="Phosphoribulokinase/uridine kinase" evidence="1">
    <location>
        <begin position="25"/>
        <end position="168"/>
    </location>
</feature>
<keyword evidence="2" id="KW-0808">Transferase</keyword>
<protein>
    <submittedName>
        <fullName evidence="2">Uridine kinase</fullName>
    </submittedName>
</protein>
<dbReference type="EMBL" id="FZNR01000002">
    <property type="protein sequence ID" value="SNR39666.1"/>
    <property type="molecule type" value="Genomic_DNA"/>
</dbReference>
<evidence type="ECO:0000313" key="2">
    <source>
        <dbReference type="EMBL" id="SNR39666.1"/>
    </source>
</evidence>
<dbReference type="Gene3D" id="3.40.50.300">
    <property type="entry name" value="P-loop containing nucleotide triphosphate hydrolases"/>
    <property type="match status" value="1"/>
</dbReference>
<keyword evidence="2" id="KW-0418">Kinase</keyword>
<sequence>MERRAVIERVARCIPASEGEDCVRVAVDGVDGAGKTVFADELAAVVKASGRPVVRISLDDFLNTRAVRYQRGRTSPEGFWADSYDYRRFESDVLTAFRPGGSRRYRSVAYDLGTDTVLEPEPHVAVPGTVLLVDGLFLHRDELSAAWDLSVFLDVPFAVTAERMAVRDGSNPDPEHPSMRRYVEGQRIYLRTCSPRQRATVLIDNRDVEVPRIIRDRRLTT</sequence>
<name>A0A238VZH9_9ACTN</name>
<gene>
    <name evidence="2" type="ORF">SAMN06264365_10218</name>
</gene>
<dbReference type="InterPro" id="IPR027417">
    <property type="entry name" value="P-loop_NTPase"/>
</dbReference>
<reference evidence="2 3" key="1">
    <citation type="submission" date="2017-06" db="EMBL/GenBank/DDBJ databases">
        <authorList>
            <person name="Kim H.J."/>
            <person name="Triplett B.A."/>
        </authorList>
    </citation>
    <scope>NUCLEOTIDE SEQUENCE [LARGE SCALE GENOMIC DNA]</scope>
    <source>
        <strain evidence="2 3">DSM 43151</strain>
    </source>
</reference>
<evidence type="ECO:0000313" key="3">
    <source>
        <dbReference type="Proteomes" id="UP000198415"/>
    </source>
</evidence>
<dbReference type="SUPFAM" id="SSF52540">
    <property type="entry name" value="P-loop containing nucleoside triphosphate hydrolases"/>
    <property type="match status" value="1"/>
</dbReference>
<dbReference type="Proteomes" id="UP000198415">
    <property type="component" value="Unassembled WGS sequence"/>
</dbReference>
<accession>A0A238VZH9</accession>
<dbReference type="GO" id="GO:0005524">
    <property type="term" value="F:ATP binding"/>
    <property type="evidence" value="ECO:0007669"/>
    <property type="project" value="InterPro"/>
</dbReference>
<keyword evidence="3" id="KW-1185">Reference proteome</keyword>
<dbReference type="GO" id="GO:0016301">
    <property type="term" value="F:kinase activity"/>
    <property type="evidence" value="ECO:0007669"/>
    <property type="project" value="UniProtKB-KW"/>
</dbReference>
<proteinExistence type="predicted"/>